<dbReference type="EMBL" id="CAJVRL010000076">
    <property type="protein sequence ID" value="CAG8956985.1"/>
    <property type="molecule type" value="Genomic_DNA"/>
</dbReference>
<protein>
    <submittedName>
        <fullName evidence="2">Uncharacterized protein</fullName>
    </submittedName>
</protein>
<dbReference type="AlphaFoldDB" id="A0A9N9L3D4"/>
<evidence type="ECO:0000256" key="1">
    <source>
        <dbReference type="SAM" id="MobiDB-lite"/>
    </source>
</evidence>
<dbReference type="Proteomes" id="UP000696280">
    <property type="component" value="Unassembled WGS sequence"/>
</dbReference>
<reference evidence="2" key="1">
    <citation type="submission" date="2021-07" db="EMBL/GenBank/DDBJ databases">
        <authorList>
            <person name="Durling M."/>
        </authorList>
    </citation>
    <scope>NUCLEOTIDE SEQUENCE</scope>
</reference>
<comment type="caution">
    <text evidence="2">The sequence shown here is derived from an EMBL/GenBank/DDBJ whole genome shotgun (WGS) entry which is preliminary data.</text>
</comment>
<evidence type="ECO:0000313" key="3">
    <source>
        <dbReference type="Proteomes" id="UP000696280"/>
    </source>
</evidence>
<accession>A0A9N9L3D4</accession>
<name>A0A9N9L3D4_9HELO</name>
<feature type="region of interest" description="Disordered" evidence="1">
    <location>
        <begin position="20"/>
        <end position="65"/>
    </location>
</feature>
<sequence>MNRVVADDKYDADDVDVWIPNPRRTSKDSVDDVDEEEGGGEEEGVGCYGGETRAEGAEAGCADEV</sequence>
<evidence type="ECO:0000313" key="2">
    <source>
        <dbReference type="EMBL" id="CAG8956985.1"/>
    </source>
</evidence>
<proteinExistence type="predicted"/>
<organism evidence="2 3">
    <name type="scientific">Hymenoscyphus fraxineus</name>
    <dbReference type="NCBI Taxonomy" id="746836"/>
    <lineage>
        <taxon>Eukaryota</taxon>
        <taxon>Fungi</taxon>
        <taxon>Dikarya</taxon>
        <taxon>Ascomycota</taxon>
        <taxon>Pezizomycotina</taxon>
        <taxon>Leotiomycetes</taxon>
        <taxon>Helotiales</taxon>
        <taxon>Helotiaceae</taxon>
        <taxon>Hymenoscyphus</taxon>
    </lineage>
</organism>
<gene>
    <name evidence="2" type="ORF">HYFRA_00012464</name>
</gene>
<feature type="compositionally biased region" description="Acidic residues" evidence="1">
    <location>
        <begin position="31"/>
        <end position="44"/>
    </location>
</feature>
<keyword evidence="3" id="KW-1185">Reference proteome</keyword>